<proteinExistence type="predicted"/>
<reference evidence="2 3" key="1">
    <citation type="submission" date="2015-02" db="EMBL/GenBank/DDBJ databases">
        <title>Draft genome sequence of Aspergillus parasiticus SU-1.</title>
        <authorList>
            <person name="Yu J."/>
            <person name="Fedorova N."/>
            <person name="Yin Y."/>
            <person name="Losada L."/>
            <person name="Zafar N."/>
            <person name="Taujale R."/>
            <person name="Ehrlich K.C."/>
            <person name="Bhatnagar D."/>
            <person name="Cleveland T.E."/>
            <person name="Bennett J.W."/>
            <person name="Nierman W.C."/>
        </authorList>
    </citation>
    <scope>NUCLEOTIDE SEQUENCE [LARGE SCALE GENOMIC DNA]</scope>
    <source>
        <strain evidence="3">ATCC 56775 / NRRL 5862 / SRRC 143 / SU-1</strain>
    </source>
</reference>
<dbReference type="Proteomes" id="UP000033540">
    <property type="component" value="Unassembled WGS sequence"/>
</dbReference>
<comment type="caution">
    <text evidence="2">The sequence shown here is derived from an EMBL/GenBank/DDBJ whole genome shotgun (WGS) entry which is preliminary data.</text>
</comment>
<dbReference type="STRING" id="1403190.A0A0F0I823"/>
<evidence type="ECO:0000313" key="3">
    <source>
        <dbReference type="Proteomes" id="UP000033540"/>
    </source>
</evidence>
<feature type="compositionally biased region" description="Basic and acidic residues" evidence="1">
    <location>
        <begin position="170"/>
        <end position="181"/>
    </location>
</feature>
<dbReference type="OrthoDB" id="5427699at2759"/>
<evidence type="ECO:0000313" key="2">
    <source>
        <dbReference type="EMBL" id="KJK63301.1"/>
    </source>
</evidence>
<sequence>MKSSIAAKVPNGHGSVYKEVRFSPTATPIRRTQSVPNAHAVHHPGTLTTKRDASALSASYMEQAQSLLVRQRANFENERLLFAEERLLWEKEREMLRLRIAELESLLKNNGHAITSSRASTDSSSKSILTFKYPFDPQPPAGLSEENYQHCGAQVWEGSSPGSRPTRVFPELEKSDGHSQHLEQGGVLSISGPSLDAALSPRAHAADSAITSVPVPIEKLDSKLDGITLKSSALPPEIVARVMTPPSPSPQDASPASVSEKALERRNSLKLRLSELGSLERRLTRDAGHTPMVVIDGDADADVEIEQPSPSEGRSKEGESHAPAAPRQPAENSDSYFSDLPEDPALKGPLSLLNDEEHDSGFLKELDQKLLDQAKQALGYSEESKAPQVEVEAASRASQEPELKFKNSTNFGTAFGISNLGGV</sequence>
<organism evidence="2 3">
    <name type="scientific">Aspergillus parasiticus (strain ATCC 56775 / NRRL 5862 / SRRC 143 / SU-1)</name>
    <dbReference type="NCBI Taxonomy" id="1403190"/>
    <lineage>
        <taxon>Eukaryota</taxon>
        <taxon>Fungi</taxon>
        <taxon>Dikarya</taxon>
        <taxon>Ascomycota</taxon>
        <taxon>Pezizomycotina</taxon>
        <taxon>Eurotiomycetes</taxon>
        <taxon>Eurotiomycetidae</taxon>
        <taxon>Eurotiales</taxon>
        <taxon>Aspergillaceae</taxon>
        <taxon>Aspergillus</taxon>
        <taxon>Aspergillus subgen. Circumdati</taxon>
    </lineage>
</organism>
<dbReference type="EMBL" id="JZEE01000574">
    <property type="protein sequence ID" value="KJK63301.1"/>
    <property type="molecule type" value="Genomic_DNA"/>
</dbReference>
<feature type="region of interest" description="Disordered" evidence="1">
    <location>
        <begin position="290"/>
        <end position="359"/>
    </location>
</feature>
<accession>A0A0F0I823</accession>
<protein>
    <submittedName>
        <fullName evidence="2">Uncharacterized protein</fullName>
    </submittedName>
</protein>
<feature type="region of interest" description="Disordered" evidence="1">
    <location>
        <begin position="241"/>
        <end position="263"/>
    </location>
</feature>
<feature type="region of interest" description="Disordered" evidence="1">
    <location>
        <begin position="156"/>
        <end position="189"/>
    </location>
</feature>
<name>A0A0F0I823_ASPPU</name>
<dbReference type="AlphaFoldDB" id="A0A0F0I823"/>
<feature type="compositionally biased region" description="Low complexity" evidence="1">
    <location>
        <begin position="250"/>
        <end position="259"/>
    </location>
</feature>
<gene>
    <name evidence="2" type="ORF">P875_00033796</name>
</gene>
<evidence type="ECO:0000256" key="1">
    <source>
        <dbReference type="SAM" id="MobiDB-lite"/>
    </source>
</evidence>
<feature type="region of interest" description="Disordered" evidence="1">
    <location>
        <begin position="380"/>
        <end position="400"/>
    </location>
</feature>